<protein>
    <submittedName>
        <fullName evidence="1">Uncharacterized protein</fullName>
    </submittedName>
</protein>
<dbReference type="EMBL" id="BMAW01081749">
    <property type="protein sequence ID" value="GFU26053.1"/>
    <property type="molecule type" value="Genomic_DNA"/>
</dbReference>
<proteinExistence type="predicted"/>
<organism evidence="1 2">
    <name type="scientific">Nephila pilipes</name>
    <name type="common">Giant wood spider</name>
    <name type="synonym">Nephila maculata</name>
    <dbReference type="NCBI Taxonomy" id="299642"/>
    <lineage>
        <taxon>Eukaryota</taxon>
        <taxon>Metazoa</taxon>
        <taxon>Ecdysozoa</taxon>
        <taxon>Arthropoda</taxon>
        <taxon>Chelicerata</taxon>
        <taxon>Arachnida</taxon>
        <taxon>Araneae</taxon>
        <taxon>Araneomorphae</taxon>
        <taxon>Entelegynae</taxon>
        <taxon>Araneoidea</taxon>
        <taxon>Nephilidae</taxon>
        <taxon>Nephila</taxon>
    </lineage>
</organism>
<evidence type="ECO:0000313" key="2">
    <source>
        <dbReference type="Proteomes" id="UP000887013"/>
    </source>
</evidence>
<dbReference type="AlphaFoldDB" id="A0A8X6QHV1"/>
<keyword evidence="2" id="KW-1185">Reference proteome</keyword>
<evidence type="ECO:0000313" key="1">
    <source>
        <dbReference type="EMBL" id="GFU26053.1"/>
    </source>
</evidence>
<accession>A0A8X6QHV1</accession>
<comment type="caution">
    <text evidence="1">The sequence shown here is derived from an EMBL/GenBank/DDBJ whole genome shotgun (WGS) entry which is preliminary data.</text>
</comment>
<sequence>MTQNRISMLGRKLTLGAVNDIARARELQAFTRKLHFIPKRCRSSITDHTNVELDNMHLTPWVQWPLSALRTMNSDKAYTQPQPFCNPAPAIFCEELFPTSRHERTPDIEETAKLVRSED</sequence>
<gene>
    <name evidence="1" type="ORF">NPIL_442151</name>
</gene>
<reference evidence="1" key="1">
    <citation type="submission" date="2020-08" db="EMBL/GenBank/DDBJ databases">
        <title>Multicomponent nature underlies the extraordinary mechanical properties of spider dragline silk.</title>
        <authorList>
            <person name="Kono N."/>
            <person name="Nakamura H."/>
            <person name="Mori M."/>
            <person name="Yoshida Y."/>
            <person name="Ohtoshi R."/>
            <person name="Malay A.D."/>
            <person name="Moran D.A.P."/>
            <person name="Tomita M."/>
            <person name="Numata K."/>
            <person name="Arakawa K."/>
        </authorList>
    </citation>
    <scope>NUCLEOTIDE SEQUENCE</scope>
</reference>
<name>A0A8X6QHV1_NEPPI</name>
<dbReference type="Proteomes" id="UP000887013">
    <property type="component" value="Unassembled WGS sequence"/>
</dbReference>